<keyword evidence="2 7" id="KW-0813">Transport</keyword>
<keyword evidence="3" id="KW-1003">Cell membrane</keyword>
<dbReference type="SUPFAM" id="SSF161098">
    <property type="entry name" value="MetI-like"/>
    <property type="match status" value="1"/>
</dbReference>
<evidence type="ECO:0000313" key="10">
    <source>
        <dbReference type="Proteomes" id="UP000198733"/>
    </source>
</evidence>
<sequence length="317" mass="34815">MLSYFIKRLLAVIPILVLTSIIVFAGLQLAPGDPLTHLIDPMEMTADFDREALEEEYGLNDPIYVQYFSWAGSLIQGELGYSLVNGAKISDVIFRRLPATFELAGAALFISSILGILLGLISSIKPNSSIDYFGQGFGVLGVSIPDFFLGICAIQIFAVTLGWFPVGGRLEYGTEGFLDRADHLIMPALILGFSLTAAVMRFTRGSMLDILNKDYIKTARSKGIPERVVYAKHALRNALMPVVLILMFRLPFLVGGTIVIERVFNWPGMGSMIIEAVTGNDYPVIMVTTLLVSYVILLASLLVDLITALLDPRVRFE</sequence>
<comment type="similarity">
    <text evidence="7">Belongs to the binding-protein-dependent transport system permease family.</text>
</comment>
<evidence type="ECO:0000256" key="6">
    <source>
        <dbReference type="ARBA" id="ARBA00023136"/>
    </source>
</evidence>
<feature type="transmembrane region" description="Helical" evidence="7">
    <location>
        <begin position="9"/>
        <end position="30"/>
    </location>
</feature>
<feature type="transmembrane region" description="Helical" evidence="7">
    <location>
        <begin position="103"/>
        <end position="124"/>
    </location>
</feature>
<keyword evidence="5 7" id="KW-1133">Transmembrane helix</keyword>
<dbReference type="Gene3D" id="1.10.3720.10">
    <property type="entry name" value="MetI-like"/>
    <property type="match status" value="1"/>
</dbReference>
<reference evidence="9 10" key="1">
    <citation type="submission" date="2016-10" db="EMBL/GenBank/DDBJ databases">
        <authorList>
            <person name="Varghese N."/>
            <person name="Submissions S."/>
        </authorList>
    </citation>
    <scope>NUCLEOTIDE SEQUENCE [LARGE SCALE GENOMIC DNA]</scope>
    <source>
        <strain evidence="9 10">CGMCC 1.7734</strain>
    </source>
</reference>
<evidence type="ECO:0000313" key="9">
    <source>
        <dbReference type="EMBL" id="SEQ45440.1"/>
    </source>
</evidence>
<dbReference type="RefSeq" id="WP_092504601.1">
    <property type="nucleotide sequence ID" value="NZ_FOEH01000003.1"/>
</dbReference>
<dbReference type="InterPro" id="IPR000515">
    <property type="entry name" value="MetI-like"/>
</dbReference>
<protein>
    <submittedName>
        <fullName evidence="9">Peptide/nickel transport system permease protein</fullName>
    </submittedName>
</protein>
<feature type="domain" description="ABC transmembrane type-1" evidence="8">
    <location>
        <begin position="97"/>
        <end position="303"/>
    </location>
</feature>
<gene>
    <name evidence="9" type="ORF">SAMN05216232_2472</name>
</gene>
<dbReference type="InterPro" id="IPR035906">
    <property type="entry name" value="MetI-like_sf"/>
</dbReference>
<evidence type="ECO:0000256" key="1">
    <source>
        <dbReference type="ARBA" id="ARBA00004651"/>
    </source>
</evidence>
<evidence type="ECO:0000256" key="5">
    <source>
        <dbReference type="ARBA" id="ARBA00022989"/>
    </source>
</evidence>
<dbReference type="CDD" id="cd06261">
    <property type="entry name" value="TM_PBP2"/>
    <property type="match status" value="1"/>
</dbReference>
<name>A0A1H9G605_9BACI</name>
<feature type="transmembrane region" description="Helical" evidence="7">
    <location>
        <begin position="284"/>
        <end position="310"/>
    </location>
</feature>
<keyword evidence="10" id="KW-1185">Reference proteome</keyword>
<dbReference type="Pfam" id="PF19300">
    <property type="entry name" value="BPD_transp_1_N"/>
    <property type="match status" value="1"/>
</dbReference>
<comment type="caution">
    <text evidence="9">The sequence shown here is derived from an EMBL/GenBank/DDBJ whole genome shotgun (WGS) entry which is preliminary data.</text>
</comment>
<evidence type="ECO:0000259" key="8">
    <source>
        <dbReference type="PROSITE" id="PS50928"/>
    </source>
</evidence>
<feature type="transmembrane region" description="Helical" evidence="7">
    <location>
        <begin position="184"/>
        <end position="203"/>
    </location>
</feature>
<comment type="subcellular location">
    <subcellularLocation>
        <location evidence="1 7">Cell membrane</location>
        <topology evidence="1 7">Multi-pass membrane protein</topology>
    </subcellularLocation>
</comment>
<dbReference type="InterPro" id="IPR045621">
    <property type="entry name" value="BPD_transp_1_N"/>
</dbReference>
<evidence type="ECO:0000256" key="7">
    <source>
        <dbReference type="RuleBase" id="RU363032"/>
    </source>
</evidence>
<keyword evidence="4 7" id="KW-0812">Transmembrane</keyword>
<dbReference type="EMBL" id="FOEH01000003">
    <property type="protein sequence ID" value="SEQ45440.1"/>
    <property type="molecule type" value="Genomic_DNA"/>
</dbReference>
<evidence type="ECO:0000256" key="3">
    <source>
        <dbReference type="ARBA" id="ARBA00022475"/>
    </source>
</evidence>
<dbReference type="Pfam" id="PF00528">
    <property type="entry name" value="BPD_transp_1"/>
    <property type="match status" value="1"/>
</dbReference>
<dbReference type="Proteomes" id="UP000198733">
    <property type="component" value="Unassembled WGS sequence"/>
</dbReference>
<evidence type="ECO:0000256" key="2">
    <source>
        <dbReference type="ARBA" id="ARBA00022448"/>
    </source>
</evidence>
<dbReference type="PANTHER" id="PTHR43163">
    <property type="entry name" value="DIPEPTIDE TRANSPORT SYSTEM PERMEASE PROTEIN DPPB-RELATED"/>
    <property type="match status" value="1"/>
</dbReference>
<proteinExistence type="inferred from homology"/>
<dbReference type="PROSITE" id="PS50928">
    <property type="entry name" value="ABC_TM1"/>
    <property type="match status" value="1"/>
</dbReference>
<feature type="transmembrane region" description="Helical" evidence="7">
    <location>
        <begin position="136"/>
        <end position="164"/>
    </location>
</feature>
<accession>A0A1H9G605</accession>
<organism evidence="9 10">
    <name type="scientific">Virgibacillus subterraneus</name>
    <dbReference type="NCBI Taxonomy" id="621109"/>
    <lineage>
        <taxon>Bacteria</taxon>
        <taxon>Bacillati</taxon>
        <taxon>Bacillota</taxon>
        <taxon>Bacilli</taxon>
        <taxon>Bacillales</taxon>
        <taxon>Bacillaceae</taxon>
        <taxon>Virgibacillus</taxon>
    </lineage>
</organism>
<keyword evidence="6 7" id="KW-0472">Membrane</keyword>
<evidence type="ECO:0000256" key="4">
    <source>
        <dbReference type="ARBA" id="ARBA00022692"/>
    </source>
</evidence>
<feature type="transmembrane region" description="Helical" evidence="7">
    <location>
        <begin position="242"/>
        <end position="264"/>
    </location>
</feature>
<dbReference type="PANTHER" id="PTHR43163:SF6">
    <property type="entry name" value="DIPEPTIDE TRANSPORT SYSTEM PERMEASE PROTEIN DPPB-RELATED"/>
    <property type="match status" value="1"/>
</dbReference>